<protein>
    <submittedName>
        <fullName evidence="1">Uncharacterized protein</fullName>
    </submittedName>
</protein>
<organism evidence="1 2">
    <name type="scientific">Corynebacterium nasicanis</name>
    <dbReference type="NCBI Taxonomy" id="1448267"/>
    <lineage>
        <taxon>Bacteria</taxon>
        <taxon>Bacillati</taxon>
        <taxon>Actinomycetota</taxon>
        <taxon>Actinomycetes</taxon>
        <taxon>Mycobacteriales</taxon>
        <taxon>Corynebacteriaceae</taxon>
        <taxon>Corynebacterium</taxon>
    </lineage>
</organism>
<sequence length="85" mass="9732">MRMNVLTVTTIDDLTLYFRAQSQEKDENGLAEVDHVERLRAVLESEDPEAAFECEDLHGEQRSVPAAEIARWDVEMMEDTAIRGH</sequence>
<gene>
    <name evidence="1" type="ORF">ACFPUZ_09175</name>
</gene>
<comment type="caution">
    <text evidence="1">The sequence shown here is derived from an EMBL/GenBank/DDBJ whole genome shotgun (WGS) entry which is preliminary data.</text>
</comment>
<dbReference type="Proteomes" id="UP001596244">
    <property type="component" value="Unassembled WGS sequence"/>
</dbReference>
<dbReference type="EMBL" id="JBHSQE010000009">
    <property type="protein sequence ID" value="MFC6146975.1"/>
    <property type="molecule type" value="Genomic_DNA"/>
</dbReference>
<keyword evidence="2" id="KW-1185">Reference proteome</keyword>
<reference evidence="2" key="1">
    <citation type="journal article" date="2019" name="Int. J. Syst. Evol. Microbiol.">
        <title>The Global Catalogue of Microorganisms (GCM) 10K type strain sequencing project: providing services to taxonomists for standard genome sequencing and annotation.</title>
        <authorList>
            <consortium name="The Broad Institute Genomics Platform"/>
            <consortium name="The Broad Institute Genome Sequencing Center for Infectious Disease"/>
            <person name="Wu L."/>
            <person name="Ma J."/>
        </authorList>
    </citation>
    <scope>NUCLEOTIDE SEQUENCE [LARGE SCALE GENOMIC DNA]</scope>
    <source>
        <strain evidence="2">CCUG 51943</strain>
    </source>
</reference>
<dbReference type="RefSeq" id="WP_377001616.1">
    <property type="nucleotide sequence ID" value="NZ_JBHSQE010000009.1"/>
</dbReference>
<proteinExistence type="predicted"/>
<evidence type="ECO:0000313" key="2">
    <source>
        <dbReference type="Proteomes" id="UP001596244"/>
    </source>
</evidence>
<evidence type="ECO:0000313" key="1">
    <source>
        <dbReference type="EMBL" id="MFC6146975.1"/>
    </source>
</evidence>
<accession>A0ABW1QFI5</accession>
<name>A0ABW1QFI5_9CORY</name>